<evidence type="ECO:0000313" key="1">
    <source>
        <dbReference type="EMBL" id="MCZ4517537.1"/>
    </source>
</evidence>
<comment type="caution">
    <text evidence="1">The sequence shown here is derived from an EMBL/GenBank/DDBJ whole genome shotgun (WGS) entry which is preliminary data.</text>
</comment>
<dbReference type="EMBL" id="JAPWIJ010000001">
    <property type="protein sequence ID" value="MCZ4517537.1"/>
    <property type="molecule type" value="Genomic_DNA"/>
</dbReference>
<accession>A0ABT4M9A2</accession>
<reference evidence="1" key="1">
    <citation type="submission" date="2022-12" db="EMBL/GenBank/DDBJ databases">
        <authorList>
            <person name="Krivoruchko A.V."/>
            <person name="Elkin A."/>
        </authorList>
    </citation>
    <scope>NUCLEOTIDE SEQUENCE</scope>
    <source>
        <strain evidence="1">IEGM 1391</strain>
    </source>
</reference>
<evidence type="ECO:0008006" key="3">
    <source>
        <dbReference type="Google" id="ProtNLM"/>
    </source>
</evidence>
<name>A0ABT4M9A2_9NOCA</name>
<proteinExistence type="predicted"/>
<sequence length="241" mass="25295">MTVFAPLRVARQGLSGGETISPAQLGRTLCTEVAEQVPYWVAVLTPAERPLLGARSASGRSEQESVTLELPDCPHRPHALLLAALGSAVSTWQRNNRRGSSAGVLVDLDLEASRAVHPVRLPAVHTDALAVPAQCKNLVDDVSRKLDAVPNGGRDYALTRNYPALASRAGAQIIVRDDASAEPNGEYAIDVRITAGDSGTTAAQVSWAGELQGVDELIRLWSVAVHHLTTMAAAATGSSAA</sequence>
<evidence type="ECO:0000313" key="2">
    <source>
        <dbReference type="Proteomes" id="UP001081071"/>
    </source>
</evidence>
<dbReference type="Proteomes" id="UP001081071">
    <property type="component" value="Unassembled WGS sequence"/>
</dbReference>
<dbReference type="RefSeq" id="WP_269602141.1">
    <property type="nucleotide sequence ID" value="NZ_JAPWIJ010000001.1"/>
</dbReference>
<keyword evidence="2" id="KW-1185">Reference proteome</keyword>
<organism evidence="1 2">
    <name type="scientific">Rhodococcus ruber</name>
    <dbReference type="NCBI Taxonomy" id="1830"/>
    <lineage>
        <taxon>Bacteria</taxon>
        <taxon>Bacillati</taxon>
        <taxon>Actinomycetota</taxon>
        <taxon>Actinomycetes</taxon>
        <taxon>Mycobacteriales</taxon>
        <taxon>Nocardiaceae</taxon>
        <taxon>Rhodococcus</taxon>
    </lineage>
</organism>
<protein>
    <recommendedName>
        <fullName evidence="3">ESX secretion-associated protein EspG</fullName>
    </recommendedName>
</protein>
<gene>
    <name evidence="1" type="ORF">O4220_03350</name>
</gene>